<accession>A0AA40EVE9</accession>
<keyword evidence="3" id="KW-1185">Reference proteome</keyword>
<dbReference type="Proteomes" id="UP001172155">
    <property type="component" value="Unassembled WGS sequence"/>
</dbReference>
<feature type="compositionally biased region" description="Pro residues" evidence="1">
    <location>
        <begin position="364"/>
        <end position="373"/>
    </location>
</feature>
<feature type="compositionally biased region" description="Polar residues" evidence="1">
    <location>
        <begin position="381"/>
        <end position="390"/>
    </location>
</feature>
<feature type="region of interest" description="Disordered" evidence="1">
    <location>
        <begin position="358"/>
        <end position="455"/>
    </location>
</feature>
<sequence length="524" mass="57377">MTHAHLAQALTESFHALADEVQSLIDRKTILEHKLRFAHEQYQYLADKYAPAAPEVSETLAKIQLPPDIHHHRLVDPLSTVPLPRRDQLSNQHQIALLIRDGRKAAQQLLAIGDKSRGAHASNTASLLPPADSMTSMTALEQDFTVEGKKGPLSCPFSPAPPSQPSRPAGEIMGSPDLTGTTADPTPHKSSDPICAAMAEEALAVPAPAASQCPIRFLDKHSPEEVARYVETHKHEIPRSHEVCVRRYQKNEEQIKKLDAKYGNLVSMINDLGTLHQPMLPSAAADEDDVDRLSNQRVATWASAVMISDPSEEEPNEPPPPSDDGRESHFNRPLLRDIRVGESPSRPWGISVPPAVALQAQGSNPPPSPPPAPVSMEMPTRTANDPSSGSKKCPFDHTKFSLASPLPMMPDSSSVRNDDAYHHPHHHHHNNNNNNKADRPSAPTKDMGEGFHVSTDRPFTLTKDRVPSMSPEQPTFVNPAQVAVPKPDGSAAPQIVFNITGPGPVFIGYPMEQAAEFMRQYQRR</sequence>
<evidence type="ECO:0000313" key="3">
    <source>
        <dbReference type="Proteomes" id="UP001172155"/>
    </source>
</evidence>
<gene>
    <name evidence="2" type="ORF">B0T18DRAFT_410968</name>
</gene>
<evidence type="ECO:0000256" key="1">
    <source>
        <dbReference type="SAM" id="MobiDB-lite"/>
    </source>
</evidence>
<proteinExistence type="predicted"/>
<feature type="region of interest" description="Disordered" evidence="1">
    <location>
        <begin position="148"/>
        <end position="190"/>
    </location>
</feature>
<dbReference type="AlphaFoldDB" id="A0AA40EVE9"/>
<evidence type="ECO:0000313" key="2">
    <source>
        <dbReference type="EMBL" id="KAK0746154.1"/>
    </source>
</evidence>
<name>A0AA40EVE9_9PEZI</name>
<organism evidence="2 3">
    <name type="scientific">Schizothecium vesticola</name>
    <dbReference type="NCBI Taxonomy" id="314040"/>
    <lineage>
        <taxon>Eukaryota</taxon>
        <taxon>Fungi</taxon>
        <taxon>Dikarya</taxon>
        <taxon>Ascomycota</taxon>
        <taxon>Pezizomycotina</taxon>
        <taxon>Sordariomycetes</taxon>
        <taxon>Sordariomycetidae</taxon>
        <taxon>Sordariales</taxon>
        <taxon>Schizotheciaceae</taxon>
        <taxon>Schizothecium</taxon>
    </lineage>
</organism>
<reference evidence="2" key="1">
    <citation type="submission" date="2023-06" db="EMBL/GenBank/DDBJ databases">
        <title>Genome-scale phylogeny and comparative genomics of the fungal order Sordariales.</title>
        <authorList>
            <consortium name="Lawrence Berkeley National Laboratory"/>
            <person name="Hensen N."/>
            <person name="Bonometti L."/>
            <person name="Westerberg I."/>
            <person name="Brannstrom I.O."/>
            <person name="Guillou S."/>
            <person name="Cros-Aarteil S."/>
            <person name="Calhoun S."/>
            <person name="Haridas S."/>
            <person name="Kuo A."/>
            <person name="Mondo S."/>
            <person name="Pangilinan J."/>
            <person name="Riley R."/>
            <person name="LaButti K."/>
            <person name="Andreopoulos B."/>
            <person name="Lipzen A."/>
            <person name="Chen C."/>
            <person name="Yanf M."/>
            <person name="Daum C."/>
            <person name="Ng V."/>
            <person name="Clum A."/>
            <person name="Steindorff A."/>
            <person name="Ohm R."/>
            <person name="Martin F."/>
            <person name="Silar P."/>
            <person name="Natvig D."/>
            <person name="Lalanne C."/>
            <person name="Gautier V."/>
            <person name="Ament-velasquez S.L."/>
            <person name="Kruys A."/>
            <person name="Hutchinson M.I."/>
            <person name="Powell A.J."/>
            <person name="Barry K."/>
            <person name="Miller A.N."/>
            <person name="Grigoriev I.V."/>
            <person name="Debuchy R."/>
            <person name="Gladieux P."/>
            <person name="Thoren M.H."/>
            <person name="Johannesson H."/>
        </authorList>
    </citation>
    <scope>NUCLEOTIDE SEQUENCE</scope>
    <source>
        <strain evidence="2">SMH3187-1</strain>
    </source>
</reference>
<protein>
    <submittedName>
        <fullName evidence="2">Uncharacterized protein</fullName>
    </submittedName>
</protein>
<dbReference type="EMBL" id="JAUKUD010000004">
    <property type="protein sequence ID" value="KAK0746154.1"/>
    <property type="molecule type" value="Genomic_DNA"/>
</dbReference>
<feature type="region of interest" description="Disordered" evidence="1">
    <location>
        <begin position="305"/>
        <end position="329"/>
    </location>
</feature>
<comment type="caution">
    <text evidence="2">The sequence shown here is derived from an EMBL/GenBank/DDBJ whole genome shotgun (WGS) entry which is preliminary data.</text>
</comment>